<comment type="caution">
    <text evidence="1">The sequence shown here is derived from an EMBL/GenBank/DDBJ whole genome shotgun (WGS) entry which is preliminary data.</text>
</comment>
<gene>
    <name evidence="1" type="ORF">GPM918_LOCUS35489</name>
    <name evidence="2" type="ORF">SRO942_LOCUS36208</name>
</gene>
<proteinExistence type="predicted"/>
<dbReference type="Proteomes" id="UP000663829">
    <property type="component" value="Unassembled WGS sequence"/>
</dbReference>
<name>A0A815R2V3_9BILA</name>
<evidence type="ECO:0000313" key="1">
    <source>
        <dbReference type="EMBL" id="CAF1471704.1"/>
    </source>
</evidence>
<feature type="non-terminal residue" evidence="1">
    <location>
        <position position="1"/>
    </location>
</feature>
<dbReference type="Proteomes" id="UP000681722">
    <property type="component" value="Unassembled WGS sequence"/>
</dbReference>
<organism evidence="1 3">
    <name type="scientific">Didymodactylos carnosus</name>
    <dbReference type="NCBI Taxonomy" id="1234261"/>
    <lineage>
        <taxon>Eukaryota</taxon>
        <taxon>Metazoa</taxon>
        <taxon>Spiralia</taxon>
        <taxon>Gnathifera</taxon>
        <taxon>Rotifera</taxon>
        <taxon>Eurotatoria</taxon>
        <taxon>Bdelloidea</taxon>
        <taxon>Philodinida</taxon>
        <taxon>Philodinidae</taxon>
        <taxon>Didymodactylos</taxon>
    </lineage>
</organism>
<protein>
    <submittedName>
        <fullName evidence="1">Uncharacterized protein</fullName>
    </submittedName>
</protein>
<sequence>AWAQTNLGFFTTDYSLHDENSLSLKAFNHLERFPRELQLKSNDIEQYDRRLNIFVHGIPEKDGGITNDLIVDMRDSIQVNIKPTDISTSHGLGKKSTNMEFVTLRHEKRIIF</sequence>
<dbReference type="EMBL" id="CAJOBC010086056">
    <property type="protein sequence ID" value="CAF4339232.1"/>
    <property type="molecule type" value="Genomic_DNA"/>
</dbReference>
<dbReference type="EMBL" id="CAJNOQ010020586">
    <property type="protein sequence ID" value="CAF1471704.1"/>
    <property type="molecule type" value="Genomic_DNA"/>
</dbReference>
<evidence type="ECO:0000313" key="3">
    <source>
        <dbReference type="Proteomes" id="UP000663829"/>
    </source>
</evidence>
<keyword evidence="3" id="KW-1185">Reference proteome</keyword>
<dbReference type="AlphaFoldDB" id="A0A815R2V3"/>
<accession>A0A815R2V3</accession>
<evidence type="ECO:0000313" key="2">
    <source>
        <dbReference type="EMBL" id="CAF4339232.1"/>
    </source>
</evidence>
<reference evidence="1" key="1">
    <citation type="submission" date="2021-02" db="EMBL/GenBank/DDBJ databases">
        <authorList>
            <person name="Nowell W R."/>
        </authorList>
    </citation>
    <scope>NUCLEOTIDE SEQUENCE</scope>
</reference>